<sequence length="279" mass="32870">MTDDNYREIRAQIHNYIIGFTGHVNVNYIAPINKQNDFHEEPKTFLYTVLYKVNNGLSSCQLFLTESKDYERHLDGLFLMLRTLLSDSLITNYVIRKNYTNDSDIVKNILPLYSEHLKFGLYNLRQYGKKFWKYSDIQIGEHVNKFISNYSDYINKNGTLKYKPERTTMGQKADYLITNIPEEAVQQLIIKALSLYTLFSKYEHLGMLSLPLIQRQYDKKNQLTIIREVVEAIAVIGHTIELCIKIWKQFDADIDPIFQSFINKFVTLRETLLRLELNL</sequence>
<evidence type="ECO:0000313" key="1">
    <source>
        <dbReference type="EMBL" id="MBB3969917.1"/>
    </source>
</evidence>
<accession>A0A4Y8ABS6</accession>
<dbReference type="AlphaFoldDB" id="A0A4Y8ABS6"/>
<evidence type="ECO:0000313" key="2">
    <source>
        <dbReference type="EMBL" id="TEW65291.1"/>
    </source>
</evidence>
<reference evidence="2" key="2">
    <citation type="submission" date="2019-03" db="EMBL/GenBank/DDBJ databases">
        <authorList>
            <person name="Yan Y.-Q."/>
            <person name="Du Z.-J."/>
        </authorList>
    </citation>
    <scope>NUCLEOTIDE SEQUENCE</scope>
    <source>
        <strain evidence="2">PP-F2FG21</strain>
    </source>
</reference>
<reference evidence="1 4" key="3">
    <citation type="submission" date="2020-08" db="EMBL/GenBank/DDBJ databases">
        <title>Genomic Encyclopedia of Type Strains, Phase IV (KMG-IV): sequencing the most valuable type-strain genomes for metagenomic binning, comparative biology and taxonomic classification.</title>
        <authorList>
            <person name="Goeker M."/>
        </authorList>
    </citation>
    <scope>NUCLEOTIDE SEQUENCE [LARGE SCALE GENOMIC DNA]</scope>
    <source>
        <strain evidence="1 4">DSM 100995</strain>
    </source>
</reference>
<name>A0A4Y8ABS6_9SPHI</name>
<proteinExistence type="predicted"/>
<dbReference type="RefSeq" id="WP_134337363.1">
    <property type="nucleotide sequence ID" value="NZ_BMCZ01000005.1"/>
</dbReference>
<organism evidence="2 3">
    <name type="scientific">Mucilaginibacter phyllosphaerae</name>
    <dbReference type="NCBI Taxonomy" id="1812349"/>
    <lineage>
        <taxon>Bacteria</taxon>
        <taxon>Pseudomonadati</taxon>
        <taxon>Bacteroidota</taxon>
        <taxon>Sphingobacteriia</taxon>
        <taxon>Sphingobacteriales</taxon>
        <taxon>Sphingobacteriaceae</taxon>
        <taxon>Mucilaginibacter</taxon>
    </lineage>
</organism>
<protein>
    <submittedName>
        <fullName evidence="2">Uncharacterized protein</fullName>
    </submittedName>
</protein>
<reference evidence="2 3" key="1">
    <citation type="journal article" date="2016" name="Int. J. Syst. Evol. Microbiol.">
        <title>Proposal of Mucilaginibacter phyllosphaerae sp. nov. isolated from the phyllosphere of Galium album.</title>
        <authorList>
            <person name="Aydogan E.L."/>
            <person name="Busse H.J."/>
            <person name="Moser G."/>
            <person name="Muller C."/>
            <person name="Kampfer P."/>
            <person name="Glaeser S.P."/>
        </authorList>
    </citation>
    <scope>NUCLEOTIDE SEQUENCE [LARGE SCALE GENOMIC DNA]</scope>
    <source>
        <strain evidence="2 3">PP-F2FG21</strain>
    </source>
</reference>
<dbReference type="Proteomes" id="UP000583101">
    <property type="component" value="Unassembled WGS sequence"/>
</dbReference>
<gene>
    <name evidence="2" type="ORF">E2R65_15375</name>
    <name evidence="1" type="ORF">GGR35_002530</name>
</gene>
<comment type="caution">
    <text evidence="2">The sequence shown here is derived from an EMBL/GenBank/DDBJ whole genome shotgun (WGS) entry which is preliminary data.</text>
</comment>
<evidence type="ECO:0000313" key="4">
    <source>
        <dbReference type="Proteomes" id="UP000583101"/>
    </source>
</evidence>
<evidence type="ECO:0000313" key="3">
    <source>
        <dbReference type="Proteomes" id="UP000297248"/>
    </source>
</evidence>
<dbReference type="Proteomes" id="UP000297248">
    <property type="component" value="Unassembled WGS sequence"/>
</dbReference>
<dbReference type="EMBL" id="SNQG01000005">
    <property type="protein sequence ID" value="TEW65291.1"/>
    <property type="molecule type" value="Genomic_DNA"/>
</dbReference>
<keyword evidence="4" id="KW-1185">Reference proteome</keyword>
<dbReference type="EMBL" id="JACIEG010000004">
    <property type="protein sequence ID" value="MBB3969917.1"/>
    <property type="molecule type" value="Genomic_DNA"/>
</dbReference>